<protein>
    <recommendedName>
        <fullName evidence="4">Secreted protein</fullName>
    </recommendedName>
</protein>
<keyword evidence="3" id="KW-1185">Reference proteome</keyword>
<comment type="caution">
    <text evidence="2">The sequence shown here is derived from an EMBL/GenBank/DDBJ whole genome shotgun (WGS) entry which is preliminary data.</text>
</comment>
<name>A0AAV2H1A5_LYMST</name>
<gene>
    <name evidence="2" type="ORF">GSLYS_00001619001</name>
</gene>
<sequence>MLTHFSWLWMFTWAFICCFHMFRVFTAKTCCSSSTSRADQEVVIIFSFPPFLWSPRWLCHPVMTSPDQNSGYGQVTCYLKFNSTHWTFCRHTTRYRPGL</sequence>
<organism evidence="2 3">
    <name type="scientific">Lymnaea stagnalis</name>
    <name type="common">Great pond snail</name>
    <name type="synonym">Helix stagnalis</name>
    <dbReference type="NCBI Taxonomy" id="6523"/>
    <lineage>
        <taxon>Eukaryota</taxon>
        <taxon>Metazoa</taxon>
        <taxon>Spiralia</taxon>
        <taxon>Lophotrochozoa</taxon>
        <taxon>Mollusca</taxon>
        <taxon>Gastropoda</taxon>
        <taxon>Heterobranchia</taxon>
        <taxon>Euthyneura</taxon>
        <taxon>Panpulmonata</taxon>
        <taxon>Hygrophila</taxon>
        <taxon>Lymnaeoidea</taxon>
        <taxon>Lymnaeidae</taxon>
        <taxon>Lymnaea</taxon>
    </lineage>
</organism>
<dbReference type="AlphaFoldDB" id="A0AAV2H1A5"/>
<proteinExistence type="predicted"/>
<evidence type="ECO:0000313" key="3">
    <source>
        <dbReference type="Proteomes" id="UP001497497"/>
    </source>
</evidence>
<keyword evidence="1" id="KW-0732">Signal</keyword>
<feature type="signal peptide" evidence="1">
    <location>
        <begin position="1"/>
        <end position="18"/>
    </location>
</feature>
<dbReference type="Proteomes" id="UP001497497">
    <property type="component" value="Unassembled WGS sequence"/>
</dbReference>
<accession>A0AAV2H1A5</accession>
<reference evidence="2 3" key="1">
    <citation type="submission" date="2024-04" db="EMBL/GenBank/DDBJ databases">
        <authorList>
            <consortium name="Genoscope - CEA"/>
            <person name="William W."/>
        </authorList>
    </citation>
    <scope>NUCLEOTIDE SEQUENCE [LARGE SCALE GENOMIC DNA]</scope>
</reference>
<evidence type="ECO:0000313" key="2">
    <source>
        <dbReference type="EMBL" id="CAL1527442.1"/>
    </source>
</evidence>
<feature type="chain" id="PRO_5043898199" description="Secreted protein" evidence="1">
    <location>
        <begin position="19"/>
        <end position="99"/>
    </location>
</feature>
<dbReference type="EMBL" id="CAXITT010000018">
    <property type="protein sequence ID" value="CAL1527442.1"/>
    <property type="molecule type" value="Genomic_DNA"/>
</dbReference>
<evidence type="ECO:0008006" key="4">
    <source>
        <dbReference type="Google" id="ProtNLM"/>
    </source>
</evidence>
<evidence type="ECO:0000256" key="1">
    <source>
        <dbReference type="SAM" id="SignalP"/>
    </source>
</evidence>